<gene>
    <name evidence="2" type="primary">lexA</name>
    <name evidence="2" type="ORF">CLOSTHATH_00522</name>
</gene>
<evidence type="ECO:0000313" key="2">
    <source>
        <dbReference type="EMBL" id="EFD01279.1"/>
    </source>
</evidence>
<name>D3AAA1_9FIRM</name>
<proteinExistence type="predicted"/>
<dbReference type="SUPFAM" id="SSF46785">
    <property type="entry name" value="Winged helix' DNA-binding domain"/>
    <property type="match status" value="1"/>
</dbReference>
<keyword evidence="2" id="KW-0378">Hydrolase</keyword>
<sequence length="93" mass="10436">MNTDFRRRQTMKERHEQIRDYIVQYTISHGWPPSVREIGEGVGLESTSSVQLHLKQMADAGIIKMVPGQPRCIAVPGVKITWEGDAECGKVSV</sequence>
<dbReference type="InterPro" id="IPR006199">
    <property type="entry name" value="LexA_DNA-bd_dom"/>
</dbReference>
<dbReference type="Pfam" id="PF01726">
    <property type="entry name" value="LexA_DNA_bind"/>
    <property type="match status" value="1"/>
</dbReference>
<protein>
    <submittedName>
        <fullName evidence="2">LexA DNA binding domain protein</fullName>
        <ecNumber evidence="2">3.4.21.88</ecNumber>
    </submittedName>
</protein>
<reference evidence="2 3" key="1">
    <citation type="submission" date="2010-01" db="EMBL/GenBank/DDBJ databases">
        <authorList>
            <person name="Weinstock G."/>
            <person name="Sodergren E."/>
            <person name="Clifton S."/>
            <person name="Fulton L."/>
            <person name="Fulton B."/>
            <person name="Courtney L."/>
            <person name="Fronick C."/>
            <person name="Harrison M."/>
            <person name="Strong C."/>
            <person name="Farmer C."/>
            <person name="Delahaunty K."/>
            <person name="Markovic C."/>
            <person name="Hall O."/>
            <person name="Minx P."/>
            <person name="Tomlinson C."/>
            <person name="Mitreva M."/>
            <person name="Nelson J."/>
            <person name="Hou S."/>
            <person name="Wollam A."/>
            <person name="Pepin K.H."/>
            <person name="Johnson M."/>
            <person name="Bhonagiri V."/>
            <person name="Nash W.E."/>
            <person name="Warren W."/>
            <person name="Chinwalla A."/>
            <person name="Mardis E.R."/>
            <person name="Wilson R.K."/>
        </authorList>
    </citation>
    <scope>NUCLEOTIDE SEQUENCE [LARGE SCALE GENOMIC DNA]</scope>
    <source>
        <strain evidence="2 3">DSM 13479</strain>
    </source>
</reference>
<dbReference type="InterPro" id="IPR036390">
    <property type="entry name" value="WH_DNA-bd_sf"/>
</dbReference>
<dbReference type="AlphaFoldDB" id="D3AAA1"/>
<dbReference type="EMBL" id="ACIO01000031">
    <property type="protein sequence ID" value="EFD01279.1"/>
    <property type="molecule type" value="Genomic_DNA"/>
</dbReference>
<dbReference type="GO" id="GO:0004252">
    <property type="term" value="F:serine-type endopeptidase activity"/>
    <property type="evidence" value="ECO:0007669"/>
    <property type="project" value="UniProtKB-EC"/>
</dbReference>
<comment type="caution">
    <text evidence="2">The sequence shown here is derived from an EMBL/GenBank/DDBJ whole genome shotgun (WGS) entry which is preliminary data.</text>
</comment>
<evidence type="ECO:0000313" key="3">
    <source>
        <dbReference type="Proteomes" id="UP000004968"/>
    </source>
</evidence>
<accession>D3AAA1</accession>
<dbReference type="EC" id="3.4.21.88" evidence="2"/>
<dbReference type="GO" id="GO:0006508">
    <property type="term" value="P:proteolysis"/>
    <property type="evidence" value="ECO:0007669"/>
    <property type="project" value="InterPro"/>
</dbReference>
<dbReference type="HOGENOM" id="CLU_066192_57_1_9"/>
<dbReference type="Gene3D" id="1.10.10.10">
    <property type="entry name" value="Winged helix-like DNA-binding domain superfamily/Winged helix DNA-binding domain"/>
    <property type="match status" value="1"/>
</dbReference>
<dbReference type="Proteomes" id="UP000004968">
    <property type="component" value="Unassembled WGS sequence"/>
</dbReference>
<feature type="domain" description="LexA repressor DNA-binding" evidence="1">
    <location>
        <begin position="11"/>
        <end position="71"/>
    </location>
</feature>
<evidence type="ECO:0000259" key="1">
    <source>
        <dbReference type="Pfam" id="PF01726"/>
    </source>
</evidence>
<dbReference type="InterPro" id="IPR036388">
    <property type="entry name" value="WH-like_DNA-bd_sf"/>
</dbReference>
<organism evidence="2 3">
    <name type="scientific">Hungatella hathewayi DSM 13479</name>
    <dbReference type="NCBI Taxonomy" id="566550"/>
    <lineage>
        <taxon>Bacteria</taxon>
        <taxon>Bacillati</taxon>
        <taxon>Bacillota</taxon>
        <taxon>Clostridia</taxon>
        <taxon>Lachnospirales</taxon>
        <taxon>Lachnospiraceae</taxon>
        <taxon>Hungatella</taxon>
    </lineage>
</organism>